<dbReference type="FunFam" id="3.30.70.270:FF:000001">
    <property type="entry name" value="Diguanylate cyclase domain protein"/>
    <property type="match status" value="1"/>
</dbReference>
<dbReference type="Pfam" id="PF00990">
    <property type="entry name" value="GGDEF"/>
    <property type="match status" value="1"/>
</dbReference>
<dbReference type="InterPro" id="IPR052155">
    <property type="entry name" value="Biofilm_reg_signaling"/>
</dbReference>
<dbReference type="InterPro" id="IPR000700">
    <property type="entry name" value="PAS-assoc_C"/>
</dbReference>
<dbReference type="Gene3D" id="3.20.20.450">
    <property type="entry name" value="EAL domain"/>
    <property type="match status" value="1"/>
</dbReference>
<comment type="caution">
    <text evidence="8">The sequence shown here is derived from an EMBL/GenBank/DDBJ whole genome shotgun (WGS) entry which is preliminary data.</text>
</comment>
<dbReference type="InterPro" id="IPR000014">
    <property type="entry name" value="PAS"/>
</dbReference>
<dbReference type="SMART" id="SM00267">
    <property type="entry name" value="GGDEF"/>
    <property type="match status" value="1"/>
</dbReference>
<dbReference type="Pfam" id="PF00563">
    <property type="entry name" value="EAL"/>
    <property type="match status" value="1"/>
</dbReference>
<evidence type="ECO:0000256" key="1">
    <source>
        <dbReference type="ARBA" id="ARBA00051114"/>
    </source>
</evidence>
<dbReference type="Gene3D" id="3.30.70.270">
    <property type="match status" value="1"/>
</dbReference>
<proteinExistence type="predicted"/>
<dbReference type="Gene3D" id="3.30.450.20">
    <property type="entry name" value="PAS domain"/>
    <property type="match status" value="2"/>
</dbReference>
<dbReference type="InterPro" id="IPR011006">
    <property type="entry name" value="CheY-like_superfamily"/>
</dbReference>
<dbReference type="CDD" id="cd00130">
    <property type="entry name" value="PAS"/>
    <property type="match status" value="2"/>
</dbReference>
<dbReference type="InterPro" id="IPR001633">
    <property type="entry name" value="EAL_dom"/>
</dbReference>
<dbReference type="PANTHER" id="PTHR44757">
    <property type="entry name" value="DIGUANYLATE CYCLASE DGCP"/>
    <property type="match status" value="1"/>
</dbReference>
<dbReference type="FunFam" id="3.20.20.450:FF:000001">
    <property type="entry name" value="Cyclic di-GMP phosphodiesterase yahA"/>
    <property type="match status" value="1"/>
</dbReference>
<evidence type="ECO:0000259" key="3">
    <source>
        <dbReference type="PROSITE" id="PS50110"/>
    </source>
</evidence>
<dbReference type="PROSITE" id="PS50887">
    <property type="entry name" value="GGDEF"/>
    <property type="match status" value="1"/>
</dbReference>
<dbReference type="InterPro" id="IPR035919">
    <property type="entry name" value="EAL_sf"/>
</dbReference>
<protein>
    <submittedName>
        <fullName evidence="8">EAL domain-containing protein</fullName>
    </submittedName>
</protein>
<organism evidence="8 9">
    <name type="scientific">Azospirillum lipoferum</name>
    <dbReference type="NCBI Taxonomy" id="193"/>
    <lineage>
        <taxon>Bacteria</taxon>
        <taxon>Pseudomonadati</taxon>
        <taxon>Pseudomonadota</taxon>
        <taxon>Alphaproteobacteria</taxon>
        <taxon>Rhodospirillales</taxon>
        <taxon>Azospirillaceae</taxon>
        <taxon>Azospirillum</taxon>
    </lineage>
</organism>
<dbReference type="GO" id="GO:0000160">
    <property type="term" value="P:phosphorelay signal transduction system"/>
    <property type="evidence" value="ECO:0007669"/>
    <property type="project" value="InterPro"/>
</dbReference>
<sequence length="815" mass="90780">MSKARILVVEDERIVALHLQQRLKLLGYDVTTPAASGVQALASVRDERPDLVLMDIHIEGPMDGIDTAREISRTSDTPVIYLTAYSEQATLERARATRPYGYLVKPFSERELHATIQMALERRDADLVVRRSEERLLLALEAADMASWELDATTKTVLHVGNSHRFFGHPQEVLAGAWDGFLARVHDEDRHQVDRVFSHTSDHGGLCSTEFRSVHPDGALHWLKIQGKLFTGNVDGKSRIIGVIQDITERRRTEVQLQQAAMVFESAQEGILILDRAFDVINFNRAYCTISGCQDDEIIGKFPHILDTSFGTPVDRRSMMTTLAAAGRWHGEILGRRRDNSLLPVLVNIASVCDAKGDVTHYVALFSDMTAIRQAQEQFQHLAHYDPLTDLPNRLLAMDRLQQAMNAAQRRNGTVALLFIDLDHFKRINDTLGHSVGDELLRTVAKRMRLAVRQEDTVARLGGDEFMVIVDQVEQPVCVAELSNRIIARICEPIALAGIEFTVSASVGISLFPDDGLTQDDLIRAADTAMYVAKDDGRNRFAFYTKEMTRKATLYMERDRDLRRGFDVGELVLHYQPQIDMASGAVLGVEALIRWQHPTAGLLGPDAVIPIAEKSGLIVPIGEWVLREACAQACAWRRAGLPPLRMAVNVSARQMNPDRLPQFLKNLLDETGLPAEQLEIEITESTLQNEDNCLATLLQLKRLGLMVAIDDFGTGYSCMGSLKSLPIDRLKIDRSFIRDIPEDRDSEAIPEAIIAMAHRLNRTVIAEGVETLAQQDFLRSCGCREGQGYLYARPMAAAAVAALLAERFGLAPDLS</sequence>
<evidence type="ECO:0000259" key="7">
    <source>
        <dbReference type="PROSITE" id="PS50887"/>
    </source>
</evidence>
<dbReference type="InterPro" id="IPR029787">
    <property type="entry name" value="Nucleotide_cyclase"/>
</dbReference>
<dbReference type="RefSeq" id="WP_149233858.1">
    <property type="nucleotide sequence ID" value="NZ_JALJXJ010000013.1"/>
</dbReference>
<dbReference type="SUPFAM" id="SSF55785">
    <property type="entry name" value="PYP-like sensor domain (PAS domain)"/>
    <property type="match status" value="2"/>
</dbReference>
<dbReference type="SUPFAM" id="SSF141868">
    <property type="entry name" value="EAL domain-like"/>
    <property type="match status" value="1"/>
</dbReference>
<dbReference type="NCBIfam" id="TIGR00254">
    <property type="entry name" value="GGDEF"/>
    <property type="match status" value="1"/>
</dbReference>
<gene>
    <name evidence="8" type="ORF">FZ942_25395</name>
</gene>
<comment type="catalytic activity">
    <reaction evidence="1">
        <text>3',3'-c-di-GMP + H2O = 5'-phosphoguanylyl(3'-&gt;5')guanosine + H(+)</text>
        <dbReference type="Rhea" id="RHEA:24902"/>
        <dbReference type="ChEBI" id="CHEBI:15377"/>
        <dbReference type="ChEBI" id="CHEBI:15378"/>
        <dbReference type="ChEBI" id="CHEBI:58754"/>
        <dbReference type="ChEBI" id="CHEBI:58805"/>
        <dbReference type="EC" id="3.1.4.52"/>
    </reaction>
    <physiologicalReaction direction="left-to-right" evidence="1">
        <dbReference type="Rhea" id="RHEA:24903"/>
    </physiologicalReaction>
</comment>
<dbReference type="Pfam" id="PF00072">
    <property type="entry name" value="Response_reg"/>
    <property type="match status" value="1"/>
</dbReference>
<dbReference type="PROSITE" id="PS50883">
    <property type="entry name" value="EAL"/>
    <property type="match status" value="1"/>
</dbReference>
<feature type="domain" description="PAC" evidence="5">
    <location>
        <begin position="329"/>
        <end position="381"/>
    </location>
</feature>
<evidence type="ECO:0000259" key="6">
    <source>
        <dbReference type="PROSITE" id="PS50883"/>
    </source>
</evidence>
<dbReference type="GO" id="GO:0071732">
    <property type="term" value="P:cellular response to nitric oxide"/>
    <property type="evidence" value="ECO:0007669"/>
    <property type="project" value="UniProtKB-ARBA"/>
</dbReference>
<feature type="domain" description="PAS" evidence="4">
    <location>
        <begin position="256"/>
        <end position="301"/>
    </location>
</feature>
<dbReference type="Pfam" id="PF08447">
    <property type="entry name" value="PAS_3"/>
    <property type="match status" value="1"/>
</dbReference>
<feature type="domain" description="GGDEF" evidence="7">
    <location>
        <begin position="413"/>
        <end position="546"/>
    </location>
</feature>
<dbReference type="OrthoDB" id="7251575at2"/>
<dbReference type="InterPro" id="IPR043128">
    <property type="entry name" value="Rev_trsase/Diguanyl_cyclase"/>
</dbReference>
<feature type="domain" description="EAL" evidence="6">
    <location>
        <begin position="555"/>
        <end position="808"/>
    </location>
</feature>
<reference evidence="8 9" key="1">
    <citation type="submission" date="2019-08" db="EMBL/GenBank/DDBJ databases">
        <authorList>
            <person name="Grouzdev D."/>
            <person name="Tikhonova E."/>
            <person name="Kravchenko I."/>
        </authorList>
    </citation>
    <scope>NUCLEOTIDE SEQUENCE [LARGE SCALE GENOMIC DNA]</scope>
    <source>
        <strain evidence="8 9">59b</strain>
    </source>
</reference>
<dbReference type="InterPro" id="IPR001610">
    <property type="entry name" value="PAC"/>
</dbReference>
<dbReference type="PROSITE" id="PS50112">
    <property type="entry name" value="PAS"/>
    <property type="match status" value="1"/>
</dbReference>
<evidence type="ECO:0000313" key="9">
    <source>
        <dbReference type="Proteomes" id="UP000324927"/>
    </source>
</evidence>
<dbReference type="Proteomes" id="UP000324927">
    <property type="component" value="Unassembled WGS sequence"/>
</dbReference>
<dbReference type="Gene3D" id="3.40.50.2300">
    <property type="match status" value="1"/>
</dbReference>
<dbReference type="NCBIfam" id="TIGR00229">
    <property type="entry name" value="sensory_box"/>
    <property type="match status" value="2"/>
</dbReference>
<dbReference type="SMART" id="SM00091">
    <property type="entry name" value="PAS"/>
    <property type="match status" value="3"/>
</dbReference>
<name>A0A5A9GFW4_AZOLI</name>
<dbReference type="EMBL" id="VTTN01000012">
    <property type="protein sequence ID" value="KAA0593263.1"/>
    <property type="molecule type" value="Genomic_DNA"/>
</dbReference>
<dbReference type="InterPro" id="IPR001789">
    <property type="entry name" value="Sig_transdc_resp-reg_receiver"/>
</dbReference>
<accession>A0A5A9GFW4</accession>
<dbReference type="InterPro" id="IPR013655">
    <property type="entry name" value="PAS_fold_3"/>
</dbReference>
<dbReference type="AlphaFoldDB" id="A0A5A9GFW4"/>
<feature type="domain" description="PAC" evidence="5">
    <location>
        <begin position="207"/>
        <end position="259"/>
    </location>
</feature>
<dbReference type="CDD" id="cd17534">
    <property type="entry name" value="REC_DC-like"/>
    <property type="match status" value="1"/>
</dbReference>
<evidence type="ECO:0000313" key="8">
    <source>
        <dbReference type="EMBL" id="KAA0593263.1"/>
    </source>
</evidence>
<dbReference type="SMART" id="SM00052">
    <property type="entry name" value="EAL"/>
    <property type="match status" value="1"/>
</dbReference>
<dbReference type="SUPFAM" id="SSF52172">
    <property type="entry name" value="CheY-like"/>
    <property type="match status" value="1"/>
</dbReference>
<dbReference type="PROSITE" id="PS50110">
    <property type="entry name" value="RESPONSE_REGULATORY"/>
    <property type="match status" value="1"/>
</dbReference>
<dbReference type="InterPro" id="IPR035965">
    <property type="entry name" value="PAS-like_dom_sf"/>
</dbReference>
<keyword evidence="9" id="KW-1185">Reference proteome</keyword>
<dbReference type="PANTHER" id="PTHR44757:SF2">
    <property type="entry name" value="BIOFILM ARCHITECTURE MAINTENANCE PROTEIN MBAA"/>
    <property type="match status" value="1"/>
</dbReference>
<dbReference type="CDD" id="cd01948">
    <property type="entry name" value="EAL"/>
    <property type="match status" value="1"/>
</dbReference>
<feature type="domain" description="Response regulatory" evidence="3">
    <location>
        <begin position="5"/>
        <end position="120"/>
    </location>
</feature>
<dbReference type="SMART" id="SM00448">
    <property type="entry name" value="REC"/>
    <property type="match status" value="1"/>
</dbReference>
<dbReference type="InterPro" id="IPR000160">
    <property type="entry name" value="GGDEF_dom"/>
</dbReference>
<dbReference type="PROSITE" id="PS50113">
    <property type="entry name" value="PAC"/>
    <property type="match status" value="2"/>
</dbReference>
<dbReference type="SUPFAM" id="SSF55073">
    <property type="entry name" value="Nucleotide cyclase"/>
    <property type="match status" value="1"/>
</dbReference>
<feature type="modified residue" description="4-aspartylphosphate" evidence="2">
    <location>
        <position position="55"/>
    </location>
</feature>
<evidence type="ECO:0000256" key="2">
    <source>
        <dbReference type="PROSITE-ProRule" id="PRU00169"/>
    </source>
</evidence>
<dbReference type="Pfam" id="PF13426">
    <property type="entry name" value="PAS_9"/>
    <property type="match status" value="1"/>
</dbReference>
<dbReference type="GO" id="GO:0071111">
    <property type="term" value="F:cyclic-guanylate-specific phosphodiesterase activity"/>
    <property type="evidence" value="ECO:0007669"/>
    <property type="project" value="UniProtKB-EC"/>
</dbReference>
<dbReference type="Gene3D" id="2.10.70.100">
    <property type="match status" value="1"/>
</dbReference>
<keyword evidence="2" id="KW-0597">Phosphoprotein</keyword>
<evidence type="ECO:0000259" key="5">
    <source>
        <dbReference type="PROSITE" id="PS50113"/>
    </source>
</evidence>
<dbReference type="SMART" id="SM00086">
    <property type="entry name" value="PAC"/>
    <property type="match status" value="2"/>
</dbReference>
<dbReference type="CDD" id="cd01949">
    <property type="entry name" value="GGDEF"/>
    <property type="match status" value="1"/>
</dbReference>
<evidence type="ECO:0000259" key="4">
    <source>
        <dbReference type="PROSITE" id="PS50112"/>
    </source>
</evidence>